<evidence type="ECO:0000256" key="11">
    <source>
        <dbReference type="ARBA" id="ARBA00047786"/>
    </source>
</evidence>
<evidence type="ECO:0000256" key="7">
    <source>
        <dbReference type="ARBA" id="ARBA00022946"/>
    </source>
</evidence>
<dbReference type="GO" id="GO:0005739">
    <property type="term" value="C:mitochondrion"/>
    <property type="evidence" value="ECO:0007669"/>
    <property type="project" value="UniProtKB-SubCell"/>
</dbReference>
<keyword evidence="5" id="KW-0053">Apoptosis</keyword>
<dbReference type="SMART" id="SM01353">
    <property type="entry name" value="AIF_C"/>
    <property type="match status" value="1"/>
</dbReference>
<evidence type="ECO:0000313" key="15">
    <source>
        <dbReference type="EMBL" id="KAF0852767.1"/>
    </source>
</evidence>
<dbReference type="GO" id="GO:0012501">
    <property type="term" value="P:programmed cell death"/>
    <property type="evidence" value="ECO:0007669"/>
    <property type="project" value="TreeGrafter"/>
</dbReference>
<dbReference type="InterPro" id="IPR029324">
    <property type="entry name" value="AIF_C"/>
</dbReference>
<organism evidence="15 16">
    <name type="scientific">Andalucia godoyi</name>
    <name type="common">Flagellate</name>
    <dbReference type="NCBI Taxonomy" id="505711"/>
    <lineage>
        <taxon>Eukaryota</taxon>
        <taxon>Discoba</taxon>
        <taxon>Jakobida</taxon>
        <taxon>Andalucina</taxon>
        <taxon>Andaluciidae</taxon>
        <taxon>Andalucia</taxon>
    </lineage>
</organism>
<evidence type="ECO:0000256" key="1">
    <source>
        <dbReference type="ARBA" id="ARBA00001974"/>
    </source>
</evidence>
<dbReference type="GO" id="GO:0046983">
    <property type="term" value="F:protein dimerization activity"/>
    <property type="evidence" value="ECO:0007669"/>
    <property type="project" value="InterPro"/>
</dbReference>
<dbReference type="PRINTS" id="PR00368">
    <property type="entry name" value="FADPNR"/>
</dbReference>
<dbReference type="EMBL" id="VRVR01000017">
    <property type="protein sequence ID" value="KAF0852767.1"/>
    <property type="molecule type" value="Genomic_DNA"/>
</dbReference>
<evidence type="ECO:0000256" key="8">
    <source>
        <dbReference type="ARBA" id="ARBA00023002"/>
    </source>
</evidence>
<comment type="caution">
    <text evidence="15">The sequence shown here is derived from an EMBL/GenBank/DDBJ whole genome shotgun (WGS) entry which is preliminary data.</text>
</comment>
<keyword evidence="8" id="KW-0560">Oxidoreductase</keyword>
<dbReference type="Proteomes" id="UP000799049">
    <property type="component" value="Unassembled WGS sequence"/>
</dbReference>
<evidence type="ECO:0000256" key="6">
    <source>
        <dbReference type="ARBA" id="ARBA00022827"/>
    </source>
</evidence>
<keyword evidence="6" id="KW-0274">FAD</keyword>
<dbReference type="OrthoDB" id="6029at2759"/>
<comment type="similarity">
    <text evidence="3">Belongs to the FAD-dependent oxidoreductase family.</text>
</comment>
<gene>
    <name evidence="15" type="ORF">ANDGO_06569</name>
</gene>
<feature type="domain" description="FAD/NAD(P)-binding" evidence="13">
    <location>
        <begin position="118"/>
        <end position="448"/>
    </location>
</feature>
<dbReference type="InterPro" id="IPR023753">
    <property type="entry name" value="FAD/NAD-binding_dom"/>
</dbReference>
<comment type="cofactor">
    <cofactor evidence="1">
        <name>FAD</name>
        <dbReference type="ChEBI" id="CHEBI:57692"/>
    </cofactor>
</comment>
<dbReference type="Pfam" id="PF07992">
    <property type="entry name" value="Pyr_redox_2"/>
    <property type="match status" value="1"/>
</dbReference>
<dbReference type="SUPFAM" id="SSF51905">
    <property type="entry name" value="FAD/NAD(P)-binding domain"/>
    <property type="match status" value="2"/>
</dbReference>
<evidence type="ECO:0000256" key="10">
    <source>
        <dbReference type="ARBA" id="ARBA00023128"/>
    </source>
</evidence>
<evidence type="ECO:0000256" key="3">
    <source>
        <dbReference type="ARBA" id="ARBA00006442"/>
    </source>
</evidence>
<protein>
    <submittedName>
        <fullName evidence="15">Mitochondrial mitochondrial_apoptosis-inducing_factor_(AIF)</fullName>
    </submittedName>
</protein>
<feature type="domain" description="Mitochondrial apoptosis-inducing factor C-terminal" evidence="14">
    <location>
        <begin position="515"/>
        <end position="551"/>
    </location>
</feature>
<dbReference type="PANTHER" id="PTHR43557">
    <property type="entry name" value="APOPTOSIS-INDUCING FACTOR 1"/>
    <property type="match status" value="1"/>
</dbReference>
<dbReference type="InterPro" id="IPR036188">
    <property type="entry name" value="FAD/NAD-bd_sf"/>
</dbReference>
<accession>A0A8K0F4J4</accession>
<dbReference type="Pfam" id="PF14721">
    <property type="entry name" value="AIF_C"/>
    <property type="match status" value="2"/>
</dbReference>
<evidence type="ECO:0000259" key="14">
    <source>
        <dbReference type="Pfam" id="PF14721"/>
    </source>
</evidence>
<dbReference type="GO" id="GO:0033108">
    <property type="term" value="P:mitochondrial respiratory chain complex assembly"/>
    <property type="evidence" value="ECO:0007669"/>
    <property type="project" value="TreeGrafter"/>
</dbReference>
<keyword evidence="9" id="KW-0520">NAD</keyword>
<keyword evidence="7" id="KW-0809">Transit peptide</keyword>
<dbReference type="GO" id="GO:0071949">
    <property type="term" value="F:FAD binding"/>
    <property type="evidence" value="ECO:0007669"/>
    <property type="project" value="TreeGrafter"/>
</dbReference>
<evidence type="ECO:0000256" key="5">
    <source>
        <dbReference type="ARBA" id="ARBA00022703"/>
    </source>
</evidence>
<dbReference type="PANTHER" id="PTHR43557:SF4">
    <property type="entry name" value="APOPTOSIS-INDUCING FACTOR 1, MITOCHONDRIAL"/>
    <property type="match status" value="1"/>
</dbReference>
<dbReference type="AlphaFoldDB" id="A0A8K0F4J4"/>
<reference evidence="15" key="1">
    <citation type="submission" date="2019-09" db="EMBL/GenBank/DDBJ databases">
        <title>The Mitochondrial Proteome of the Jakobid, Andalucia godoyi, a Protist With the Most Gene-Rich and Bacteria-Like Mitochondrial Genome.</title>
        <authorList>
            <person name="Gray M.W."/>
            <person name="Burger G."/>
            <person name="Derelle R."/>
            <person name="Klimes V."/>
            <person name="Leger M."/>
            <person name="Sarrasin M."/>
            <person name="Vlcek C."/>
            <person name="Roger A.J."/>
            <person name="Elias M."/>
            <person name="Lang B.F."/>
        </authorList>
    </citation>
    <scope>NUCLEOTIDE SEQUENCE</scope>
    <source>
        <strain evidence="15">And28</strain>
    </source>
</reference>
<comment type="catalytic activity">
    <reaction evidence="11">
        <text>A + NADH + H(+) = AH2 + NAD(+)</text>
        <dbReference type="Rhea" id="RHEA:11356"/>
        <dbReference type="ChEBI" id="CHEBI:13193"/>
        <dbReference type="ChEBI" id="CHEBI:15378"/>
        <dbReference type="ChEBI" id="CHEBI:17499"/>
        <dbReference type="ChEBI" id="CHEBI:57540"/>
        <dbReference type="ChEBI" id="CHEBI:57945"/>
    </reaction>
</comment>
<dbReference type="InterPro" id="IPR050446">
    <property type="entry name" value="FAD-oxidoreductase/Apoptosis"/>
</dbReference>
<keyword evidence="10" id="KW-0496">Mitochondrion</keyword>
<evidence type="ECO:0000256" key="12">
    <source>
        <dbReference type="SAM" id="MobiDB-lite"/>
    </source>
</evidence>
<name>A0A8K0F4J4_ANDGO</name>
<evidence type="ECO:0000256" key="9">
    <source>
        <dbReference type="ARBA" id="ARBA00023027"/>
    </source>
</evidence>
<comment type="subcellular location">
    <subcellularLocation>
        <location evidence="2">Mitochondrion</location>
    </subcellularLocation>
</comment>
<sequence>MFRQAVRQSTALFARRVSTGSSSSFSRASGFCKSTTVLAAVGLASAATLALSSSFLANSNQGLFAEETQVAEEEQANEAVETTSSSPQGSAESTSNSEAASKGSASEAAEVALESEYPYVIVGMGTAGYAAAKAILSRDPEAKILMIGDEGYSPYMRPPLSKELWTTGAADVAETLSFVDWQGRRTHVFYDPFHANHSVRMLKGHKVISMDVGEHELQLDDGRKVKYHRCVIATGGTPRTLPVVPESIKQHVSTYRTVDDFRTLDAVTRRGGRIVVVGGSFLGTEVAYAIASTKSERQGTSVVSVYPEPGVLARILPRYLSDFATSILGRAGVELYPNRIVTRVEEAPYSHATEDNSNGSSGKRVRVHLDNNQVIDADHVLVATGILPNTSIFADAGLEIDPKNGGITCNAELEARTDVFVAGDVASFYSPVLGRRRVEHYDHAESSGWTAGLNAAGARKVYNAQPFFWSSLGETAGIEAVGELDSNLDTIAFWDKVGIDAQGAPWYFNSPPAVPKDYGKGVVYYMKNKRVVGVLLFNTHGKIQDARRAIASKKQYSQEELKNLIQV</sequence>
<dbReference type="Gene3D" id="3.30.390.30">
    <property type="match status" value="1"/>
</dbReference>
<evidence type="ECO:0000313" key="16">
    <source>
        <dbReference type="Proteomes" id="UP000799049"/>
    </source>
</evidence>
<dbReference type="InterPro" id="IPR016156">
    <property type="entry name" value="FAD/NAD-linked_Rdtase_dimer_sf"/>
</dbReference>
<proteinExistence type="inferred from homology"/>
<dbReference type="PRINTS" id="PR00411">
    <property type="entry name" value="PNDRDTASEI"/>
</dbReference>
<evidence type="ECO:0000259" key="13">
    <source>
        <dbReference type="Pfam" id="PF07992"/>
    </source>
</evidence>
<evidence type="ECO:0000256" key="4">
    <source>
        <dbReference type="ARBA" id="ARBA00022630"/>
    </source>
</evidence>
<feature type="compositionally biased region" description="Low complexity" evidence="12">
    <location>
        <begin position="90"/>
        <end position="102"/>
    </location>
</feature>
<keyword evidence="16" id="KW-1185">Reference proteome</keyword>
<feature type="region of interest" description="Disordered" evidence="12">
    <location>
        <begin position="70"/>
        <end position="102"/>
    </location>
</feature>
<feature type="domain" description="Mitochondrial apoptosis-inducing factor C-terminal" evidence="14">
    <location>
        <begin position="451"/>
        <end position="497"/>
    </location>
</feature>
<dbReference type="SUPFAM" id="SSF55424">
    <property type="entry name" value="FAD/NAD-linked reductases, dimerisation (C-terminal) domain"/>
    <property type="match status" value="1"/>
</dbReference>
<dbReference type="Gene3D" id="3.50.50.60">
    <property type="entry name" value="FAD/NAD(P)-binding domain"/>
    <property type="match status" value="2"/>
</dbReference>
<keyword evidence="4" id="KW-0285">Flavoprotein</keyword>
<dbReference type="GO" id="GO:0016174">
    <property type="term" value="F:NAD(P)H oxidase H2O2-forming activity"/>
    <property type="evidence" value="ECO:0007669"/>
    <property type="project" value="TreeGrafter"/>
</dbReference>
<evidence type="ECO:0000256" key="2">
    <source>
        <dbReference type="ARBA" id="ARBA00004173"/>
    </source>
</evidence>